<reference evidence="6 7" key="1">
    <citation type="submission" date="2020-02" db="EMBL/GenBank/DDBJ databases">
        <title>Draft genome sequence of Rhizobium tropici.</title>
        <authorList>
            <person name="Khayi S."/>
            <person name="Jemo M."/>
        </authorList>
    </citation>
    <scope>NUCLEOTIDE SEQUENCE [LARGE SCALE GENOMIC DNA]</scope>
    <source>
        <strain evidence="6 7">A12</strain>
    </source>
</reference>
<dbReference type="RefSeq" id="WP_015342620.1">
    <property type="nucleotide sequence ID" value="NZ_JAADZA010000014.1"/>
</dbReference>
<keyword evidence="8" id="KW-1185">Reference proteome</keyword>
<dbReference type="SMART" id="SM01092">
    <property type="entry name" value="CO_deh_flav_C"/>
    <property type="match status" value="1"/>
</dbReference>
<gene>
    <name evidence="5" type="ORF">GGD45_001158</name>
    <name evidence="6" type="ORF">GXW80_14695</name>
</gene>
<reference evidence="5 8" key="2">
    <citation type="submission" date="2020-08" db="EMBL/GenBank/DDBJ databases">
        <title>Genomic Encyclopedia of Type Strains, Phase IV (KMG-V): Genome sequencing to study the core and pangenomes of soil and plant-associated prokaryotes.</title>
        <authorList>
            <person name="Whitman W."/>
        </authorList>
    </citation>
    <scope>NUCLEOTIDE SEQUENCE [LARGE SCALE GENOMIC DNA]</scope>
    <source>
        <strain evidence="5 8">SEMIA 4059</strain>
    </source>
</reference>
<dbReference type="EMBL" id="JAADZA010000014">
    <property type="protein sequence ID" value="NEV12240.1"/>
    <property type="molecule type" value="Genomic_DNA"/>
</dbReference>
<organism evidence="6 7">
    <name type="scientific">Rhizobium tropici</name>
    <dbReference type="NCBI Taxonomy" id="398"/>
    <lineage>
        <taxon>Bacteria</taxon>
        <taxon>Pseudomonadati</taxon>
        <taxon>Pseudomonadota</taxon>
        <taxon>Alphaproteobacteria</taxon>
        <taxon>Hyphomicrobiales</taxon>
        <taxon>Rhizobiaceae</taxon>
        <taxon>Rhizobium/Agrobacterium group</taxon>
        <taxon>Rhizobium</taxon>
    </lineage>
</organism>
<evidence type="ECO:0000259" key="4">
    <source>
        <dbReference type="PROSITE" id="PS51387"/>
    </source>
</evidence>
<dbReference type="Pfam" id="PF00941">
    <property type="entry name" value="FAD_binding_5"/>
    <property type="match status" value="1"/>
</dbReference>
<keyword evidence="3 5" id="KW-0560">Oxidoreductase</keyword>
<keyword evidence="1" id="KW-0285">Flavoprotein</keyword>
<feature type="domain" description="FAD-binding PCMH-type" evidence="4">
    <location>
        <begin position="1"/>
        <end position="170"/>
    </location>
</feature>
<dbReference type="InterPro" id="IPR051312">
    <property type="entry name" value="Diverse_Substr_Oxidored"/>
</dbReference>
<evidence type="ECO:0000313" key="6">
    <source>
        <dbReference type="EMBL" id="NEV12240.1"/>
    </source>
</evidence>
<evidence type="ECO:0000313" key="5">
    <source>
        <dbReference type="EMBL" id="MBB6490761.1"/>
    </source>
</evidence>
<evidence type="ECO:0000256" key="2">
    <source>
        <dbReference type="ARBA" id="ARBA00022827"/>
    </source>
</evidence>
<dbReference type="PROSITE" id="PS51387">
    <property type="entry name" value="FAD_PCMH"/>
    <property type="match status" value="1"/>
</dbReference>
<dbReference type="Gene3D" id="3.30.43.10">
    <property type="entry name" value="Uridine Diphospho-n-acetylenolpyruvylglucosamine Reductase, domain 2"/>
    <property type="match status" value="1"/>
</dbReference>
<dbReference type="InterPro" id="IPR002346">
    <property type="entry name" value="Mopterin_DH_FAD-bd"/>
</dbReference>
<dbReference type="EMBL" id="JACHBF010000003">
    <property type="protein sequence ID" value="MBB6490761.1"/>
    <property type="molecule type" value="Genomic_DNA"/>
</dbReference>
<dbReference type="InterPro" id="IPR016166">
    <property type="entry name" value="FAD-bd_PCMH"/>
</dbReference>
<dbReference type="Gene3D" id="3.30.465.10">
    <property type="match status" value="1"/>
</dbReference>
<dbReference type="Proteomes" id="UP000471190">
    <property type="component" value="Unassembled WGS sequence"/>
</dbReference>
<dbReference type="GO" id="GO:0043885">
    <property type="term" value="F:anaerobic carbon-monoxide dehydrogenase activity"/>
    <property type="evidence" value="ECO:0007669"/>
    <property type="project" value="UniProtKB-EC"/>
</dbReference>
<sequence>MNPFTLHRPSAIDLISAMLASSSDPKFLAGGMTLLPSMKLGLITPSDLIDLTSLPAFGEISNEGRRLSVGAGATHAAVANERRIRELCPALGRLAGKIGDRHVRNRGTIGGSLANNDPAADYPAAILALDATIHTDRREIGSSDFFRGIFETALDEHELITSIEFEAPERAAYAKFPHPASGYALAGVFVCRGDSYVRVAVTGVGSDGAFRLQELEGKLEAQFEASVVDTIDLSALEFFEDRHGSRAYRENLVRVMARQAIAEIAAVDGA</sequence>
<evidence type="ECO:0000256" key="1">
    <source>
        <dbReference type="ARBA" id="ARBA00022630"/>
    </source>
</evidence>
<dbReference type="InterPro" id="IPR016167">
    <property type="entry name" value="FAD-bd_PCMH_sub1"/>
</dbReference>
<dbReference type="Proteomes" id="UP000526625">
    <property type="component" value="Unassembled WGS sequence"/>
</dbReference>
<evidence type="ECO:0000256" key="3">
    <source>
        <dbReference type="ARBA" id="ARBA00023002"/>
    </source>
</evidence>
<dbReference type="InterPro" id="IPR005107">
    <property type="entry name" value="CO_DH_flav_C"/>
</dbReference>
<comment type="caution">
    <text evidence="6">The sequence shown here is derived from an EMBL/GenBank/DDBJ whole genome shotgun (WGS) entry which is preliminary data.</text>
</comment>
<dbReference type="Gene3D" id="3.30.390.50">
    <property type="entry name" value="CO dehydrogenase flavoprotein, C-terminal domain"/>
    <property type="match status" value="1"/>
</dbReference>
<dbReference type="InterPro" id="IPR036683">
    <property type="entry name" value="CO_DH_flav_C_dom_sf"/>
</dbReference>
<dbReference type="InterPro" id="IPR016169">
    <property type="entry name" value="FAD-bd_PCMH_sub2"/>
</dbReference>
<dbReference type="InterPro" id="IPR036318">
    <property type="entry name" value="FAD-bd_PCMH-like_sf"/>
</dbReference>
<protein>
    <submittedName>
        <fullName evidence="5">Carbon-monoxide dehydrogenase medium subunit</fullName>
        <ecNumber evidence="5">1.2.7.4</ecNumber>
    </submittedName>
    <submittedName>
        <fullName evidence="6">Xanthine dehydrogenase family protein subunit M</fullName>
    </submittedName>
</protein>
<dbReference type="EC" id="1.2.7.4" evidence="5"/>
<dbReference type="GO" id="GO:0071949">
    <property type="term" value="F:FAD binding"/>
    <property type="evidence" value="ECO:0007669"/>
    <property type="project" value="InterPro"/>
</dbReference>
<evidence type="ECO:0000313" key="7">
    <source>
        <dbReference type="Proteomes" id="UP000471190"/>
    </source>
</evidence>
<evidence type="ECO:0000313" key="8">
    <source>
        <dbReference type="Proteomes" id="UP000526625"/>
    </source>
</evidence>
<dbReference type="SUPFAM" id="SSF56176">
    <property type="entry name" value="FAD-binding/transporter-associated domain-like"/>
    <property type="match status" value="1"/>
</dbReference>
<keyword evidence="2" id="KW-0274">FAD</keyword>
<dbReference type="PANTHER" id="PTHR42659">
    <property type="entry name" value="XANTHINE DEHYDROGENASE SUBUNIT C-RELATED"/>
    <property type="match status" value="1"/>
</dbReference>
<dbReference type="AlphaFoldDB" id="A0A6P1C4X3"/>
<accession>A0A6P1C4X3</accession>
<proteinExistence type="predicted"/>
<name>A0A6P1C4X3_RHITR</name>
<dbReference type="SUPFAM" id="SSF55447">
    <property type="entry name" value="CO dehydrogenase flavoprotein C-terminal domain-like"/>
    <property type="match status" value="1"/>
</dbReference>
<dbReference type="PANTHER" id="PTHR42659:SF2">
    <property type="entry name" value="XANTHINE DEHYDROGENASE SUBUNIT C-RELATED"/>
    <property type="match status" value="1"/>
</dbReference>